<keyword evidence="6" id="KW-0325">Glycoprotein</keyword>
<evidence type="ECO:0000259" key="9">
    <source>
        <dbReference type="PROSITE" id="PS50850"/>
    </source>
</evidence>
<feature type="transmembrane region" description="Helical" evidence="8">
    <location>
        <begin position="117"/>
        <end position="135"/>
    </location>
</feature>
<accession>A0A2K0VX98</accession>
<feature type="transmembrane region" description="Helical" evidence="8">
    <location>
        <begin position="399"/>
        <end position="420"/>
    </location>
</feature>
<evidence type="ECO:0000256" key="1">
    <source>
        <dbReference type="ARBA" id="ARBA00004141"/>
    </source>
</evidence>
<gene>
    <name evidence="10" type="ORF">FNYG_11958</name>
</gene>
<dbReference type="PROSITE" id="PS50850">
    <property type="entry name" value="MFS"/>
    <property type="match status" value="1"/>
</dbReference>
<feature type="transmembrane region" description="Helical" evidence="8">
    <location>
        <begin position="296"/>
        <end position="315"/>
    </location>
</feature>
<dbReference type="PANTHER" id="PTHR23501">
    <property type="entry name" value="MAJOR FACILITATOR SUPERFAMILY"/>
    <property type="match status" value="1"/>
</dbReference>
<feature type="transmembrane region" description="Helical" evidence="8">
    <location>
        <begin position="429"/>
        <end position="446"/>
    </location>
</feature>
<dbReference type="Pfam" id="PF07690">
    <property type="entry name" value="MFS_1"/>
    <property type="match status" value="1"/>
</dbReference>
<feature type="transmembrane region" description="Helical" evidence="8">
    <location>
        <begin position="147"/>
        <end position="166"/>
    </location>
</feature>
<evidence type="ECO:0000256" key="8">
    <source>
        <dbReference type="SAM" id="Phobius"/>
    </source>
</evidence>
<feature type="domain" description="Major facilitator superfamily (MFS) profile" evidence="9">
    <location>
        <begin position="82"/>
        <end position="492"/>
    </location>
</feature>
<comment type="subcellular location">
    <subcellularLocation>
        <location evidence="1">Membrane</location>
        <topology evidence="1">Multi-pass membrane protein</topology>
    </subcellularLocation>
</comment>
<comment type="caution">
    <text evidence="10">The sequence shown here is derived from an EMBL/GenBank/DDBJ whole genome shotgun (WGS) entry which is preliminary data.</text>
</comment>
<feature type="compositionally biased region" description="Basic and acidic residues" evidence="7">
    <location>
        <begin position="10"/>
        <end position="20"/>
    </location>
</feature>
<dbReference type="CDD" id="cd17502">
    <property type="entry name" value="MFS_Azr1_MDR_like"/>
    <property type="match status" value="1"/>
</dbReference>
<evidence type="ECO:0000313" key="10">
    <source>
        <dbReference type="EMBL" id="PNP74622.1"/>
    </source>
</evidence>
<evidence type="ECO:0000256" key="7">
    <source>
        <dbReference type="SAM" id="MobiDB-lite"/>
    </source>
</evidence>
<dbReference type="InterPro" id="IPR011701">
    <property type="entry name" value="MFS"/>
</dbReference>
<reference evidence="10 11" key="1">
    <citation type="submission" date="2017-06" db="EMBL/GenBank/DDBJ databases">
        <title>Genome of Fusarium nygamai isolate CS10214.</title>
        <authorList>
            <person name="Gardiner D.M."/>
            <person name="Obanor F."/>
            <person name="Kazan K."/>
        </authorList>
    </citation>
    <scope>NUCLEOTIDE SEQUENCE [LARGE SCALE GENOMIC DNA]</scope>
    <source>
        <strain evidence="10 11">CS10214</strain>
    </source>
</reference>
<dbReference type="PANTHER" id="PTHR23501:SF177">
    <property type="entry name" value="MAJOR FACILITATOR SUPERFAMILY (MFS) PROFILE DOMAIN-CONTAINING PROTEIN-RELATED"/>
    <property type="match status" value="1"/>
</dbReference>
<dbReference type="Proteomes" id="UP000236664">
    <property type="component" value="Unassembled WGS sequence"/>
</dbReference>
<feature type="region of interest" description="Disordered" evidence="7">
    <location>
        <begin position="1"/>
        <end position="69"/>
    </location>
</feature>
<feature type="transmembrane region" description="Helical" evidence="8">
    <location>
        <begin position="376"/>
        <end position="393"/>
    </location>
</feature>
<keyword evidence="2" id="KW-0813">Transport</keyword>
<feature type="transmembrane region" description="Helical" evidence="8">
    <location>
        <begin position="268"/>
        <end position="289"/>
    </location>
</feature>
<evidence type="ECO:0000313" key="11">
    <source>
        <dbReference type="Proteomes" id="UP000236664"/>
    </source>
</evidence>
<dbReference type="InterPro" id="IPR020846">
    <property type="entry name" value="MFS_dom"/>
</dbReference>
<feature type="transmembrane region" description="Helical" evidence="8">
    <location>
        <begin position="227"/>
        <end position="248"/>
    </location>
</feature>
<dbReference type="SUPFAM" id="SSF103473">
    <property type="entry name" value="MFS general substrate transporter"/>
    <property type="match status" value="1"/>
</dbReference>
<feature type="transmembrane region" description="Helical" evidence="8">
    <location>
        <begin position="466"/>
        <end position="487"/>
    </location>
</feature>
<dbReference type="GO" id="GO:0005886">
    <property type="term" value="C:plasma membrane"/>
    <property type="evidence" value="ECO:0007669"/>
    <property type="project" value="TreeGrafter"/>
</dbReference>
<keyword evidence="4 8" id="KW-1133">Transmembrane helix</keyword>
<feature type="transmembrane region" description="Helical" evidence="8">
    <location>
        <begin position="79"/>
        <end position="105"/>
    </location>
</feature>
<name>A0A2K0VX98_GIBNY</name>
<evidence type="ECO:0000256" key="6">
    <source>
        <dbReference type="ARBA" id="ARBA00023180"/>
    </source>
</evidence>
<feature type="compositionally biased region" description="Polar residues" evidence="7">
    <location>
        <begin position="21"/>
        <end position="54"/>
    </location>
</feature>
<organism evidence="10 11">
    <name type="scientific">Gibberella nygamai</name>
    <name type="common">Bean root rot disease fungus</name>
    <name type="synonym">Fusarium nygamai</name>
    <dbReference type="NCBI Taxonomy" id="42673"/>
    <lineage>
        <taxon>Eukaryota</taxon>
        <taxon>Fungi</taxon>
        <taxon>Dikarya</taxon>
        <taxon>Ascomycota</taxon>
        <taxon>Pezizomycotina</taxon>
        <taxon>Sordariomycetes</taxon>
        <taxon>Hypocreomycetidae</taxon>
        <taxon>Hypocreales</taxon>
        <taxon>Nectriaceae</taxon>
        <taxon>Fusarium</taxon>
        <taxon>Fusarium fujikuroi species complex</taxon>
    </lineage>
</organism>
<dbReference type="Gene3D" id="1.20.1250.20">
    <property type="entry name" value="MFS general substrate transporter like domains"/>
    <property type="match status" value="2"/>
</dbReference>
<proteinExistence type="predicted"/>
<keyword evidence="11" id="KW-1185">Reference proteome</keyword>
<keyword evidence="5 8" id="KW-0472">Membrane</keyword>
<evidence type="ECO:0000256" key="3">
    <source>
        <dbReference type="ARBA" id="ARBA00022692"/>
    </source>
</evidence>
<evidence type="ECO:0000256" key="5">
    <source>
        <dbReference type="ARBA" id="ARBA00023136"/>
    </source>
</evidence>
<feature type="transmembrane region" description="Helical" evidence="8">
    <location>
        <begin position="335"/>
        <end position="356"/>
    </location>
</feature>
<dbReference type="OrthoDB" id="10021397at2759"/>
<sequence length="564" mass="60016">MPSTSGAHAADAEKDPKQDSPDTPSTVNTEDIITRNPKNNMSINMDSEAQISNSTREKAATEGDGGGGDGHEYPTGLHLGFIIIALFLSVFLVILDITIVATAIPKITDEFQRLDEVSWYGAAFLICSAAFQSTWGKAYKYFPLKISFLISIFIFEVGSLICGVAPHSVTLIVGRAIAGIGCAGIASGAYIIIGFSARPAKRPVLTGVLGASYGGAFTDQVSWRWCFYINLPIGGVSAVIILFCFSTPPQAVPAAAPLREKLLQMDPLGTALIMGFIISFLLALQYGGIQHPWSSSVVIGLFAGSGLMLAAFVALELFQGERSMIAPRLLNDRTLYISSSYAFLFAGGFFVLIYYLPIYFQSIHNVSPIMSGVRNLPFIIAVTIATIVSGASITNTGIYAPILVASAAIATVAAGLIYTFDIGTGSGKWIGYQVLAGLAWGAGFQVPMIGTQGTSRELDLASKTAILLFFQTIGGAFLIAVAQTSFLQTMLKQMREMAPQVSQSQLVQTGATEIRHVFDENVILLVLRSYMDGIKVAFAPVIAAAGVAFAVSLGSRWSRLGTED</sequence>
<protein>
    <recommendedName>
        <fullName evidence="9">Major facilitator superfamily (MFS) profile domain-containing protein</fullName>
    </recommendedName>
</protein>
<dbReference type="AlphaFoldDB" id="A0A2K0VX98"/>
<evidence type="ECO:0000256" key="4">
    <source>
        <dbReference type="ARBA" id="ARBA00022989"/>
    </source>
</evidence>
<feature type="transmembrane region" description="Helical" evidence="8">
    <location>
        <begin position="172"/>
        <end position="193"/>
    </location>
</feature>
<evidence type="ECO:0000256" key="2">
    <source>
        <dbReference type="ARBA" id="ARBA00022448"/>
    </source>
</evidence>
<dbReference type="EMBL" id="MTQA01000199">
    <property type="protein sequence ID" value="PNP74622.1"/>
    <property type="molecule type" value="Genomic_DNA"/>
</dbReference>
<keyword evidence="3 8" id="KW-0812">Transmembrane</keyword>
<dbReference type="InterPro" id="IPR036259">
    <property type="entry name" value="MFS_trans_sf"/>
</dbReference>
<feature type="transmembrane region" description="Helical" evidence="8">
    <location>
        <begin position="536"/>
        <end position="555"/>
    </location>
</feature>
<dbReference type="GO" id="GO:0022857">
    <property type="term" value="F:transmembrane transporter activity"/>
    <property type="evidence" value="ECO:0007669"/>
    <property type="project" value="InterPro"/>
</dbReference>